<keyword evidence="3" id="KW-0963">Cytoplasm</keyword>
<comment type="similarity">
    <text evidence="2">Belongs to the FliS family.</text>
</comment>
<dbReference type="SUPFAM" id="SSF101116">
    <property type="entry name" value="Flagellar export chaperone FliS"/>
    <property type="match status" value="1"/>
</dbReference>
<dbReference type="GO" id="GO:0071973">
    <property type="term" value="P:bacterial-type flagellum-dependent cell motility"/>
    <property type="evidence" value="ECO:0007669"/>
    <property type="project" value="TreeGrafter"/>
</dbReference>
<dbReference type="EMBL" id="BJXX01000170">
    <property type="protein sequence ID" value="GEN36191.1"/>
    <property type="molecule type" value="Genomic_DNA"/>
</dbReference>
<organism evidence="6 7">
    <name type="scientific">Aneurinibacillus danicus</name>
    <dbReference type="NCBI Taxonomy" id="267746"/>
    <lineage>
        <taxon>Bacteria</taxon>
        <taxon>Bacillati</taxon>
        <taxon>Bacillota</taxon>
        <taxon>Bacilli</taxon>
        <taxon>Bacillales</taxon>
        <taxon>Paenibacillaceae</taxon>
        <taxon>Aneurinibacillus group</taxon>
        <taxon>Aneurinibacillus</taxon>
    </lineage>
</organism>
<dbReference type="RefSeq" id="WP_146811831.1">
    <property type="nucleotide sequence ID" value="NZ_BJXX01000170.1"/>
</dbReference>
<dbReference type="Pfam" id="PF02561">
    <property type="entry name" value="FliS"/>
    <property type="match status" value="1"/>
</dbReference>
<dbReference type="OrthoDB" id="1524959at2"/>
<evidence type="ECO:0000256" key="3">
    <source>
        <dbReference type="ARBA" id="ARBA00022490"/>
    </source>
</evidence>
<reference evidence="6 7" key="1">
    <citation type="submission" date="2019-07" db="EMBL/GenBank/DDBJ databases">
        <title>Whole genome shotgun sequence of Aneurinibacillus danicus NBRC 102444.</title>
        <authorList>
            <person name="Hosoyama A."/>
            <person name="Uohara A."/>
            <person name="Ohji S."/>
            <person name="Ichikawa N."/>
        </authorList>
    </citation>
    <scope>NUCLEOTIDE SEQUENCE [LARGE SCALE GENOMIC DNA]</scope>
    <source>
        <strain evidence="6 7">NBRC 102444</strain>
    </source>
</reference>
<dbReference type="InterPro" id="IPR036584">
    <property type="entry name" value="FliS_sf"/>
</dbReference>
<keyword evidence="4" id="KW-1005">Bacterial flagellum biogenesis</keyword>
<dbReference type="PIRSF" id="PIRSF039090">
    <property type="entry name" value="Flis"/>
    <property type="match status" value="1"/>
</dbReference>
<keyword evidence="7" id="KW-1185">Reference proteome</keyword>
<evidence type="ECO:0000313" key="7">
    <source>
        <dbReference type="Proteomes" id="UP000321157"/>
    </source>
</evidence>
<name>A0A511VCR9_9BACL</name>
<dbReference type="PANTHER" id="PTHR34773">
    <property type="entry name" value="FLAGELLAR SECRETION CHAPERONE FLIS"/>
    <property type="match status" value="1"/>
</dbReference>
<dbReference type="AlphaFoldDB" id="A0A511VCR9"/>
<comment type="caution">
    <text evidence="6">The sequence shown here is derived from an EMBL/GenBank/DDBJ whole genome shotgun (WGS) entry which is preliminary data.</text>
</comment>
<dbReference type="NCBIfam" id="TIGR00208">
    <property type="entry name" value="fliS"/>
    <property type="match status" value="1"/>
</dbReference>
<dbReference type="CDD" id="cd16098">
    <property type="entry name" value="FliS"/>
    <property type="match status" value="1"/>
</dbReference>
<keyword evidence="6" id="KW-0966">Cell projection</keyword>
<evidence type="ECO:0000313" key="6">
    <source>
        <dbReference type="EMBL" id="GEN36191.1"/>
    </source>
</evidence>
<evidence type="ECO:0000256" key="5">
    <source>
        <dbReference type="ARBA" id="ARBA00023186"/>
    </source>
</evidence>
<proteinExistence type="inferred from homology"/>
<protein>
    <submittedName>
        <fullName evidence="6">Flagellar protein FliS</fullName>
    </submittedName>
</protein>
<gene>
    <name evidence="6" type="primary">fliS</name>
    <name evidence="6" type="ORF">ADA01nite_36510</name>
</gene>
<comment type="subcellular location">
    <subcellularLocation>
        <location evidence="1">Cytoplasm</location>
        <location evidence="1">Cytosol</location>
    </subcellularLocation>
</comment>
<evidence type="ECO:0000256" key="2">
    <source>
        <dbReference type="ARBA" id="ARBA00008787"/>
    </source>
</evidence>
<keyword evidence="6" id="KW-0969">Cilium</keyword>
<evidence type="ECO:0000256" key="4">
    <source>
        <dbReference type="ARBA" id="ARBA00022795"/>
    </source>
</evidence>
<sequence length="124" mass="14104">MNTLAQQKYKQNSITTAPPEELTLMLYKGAVRFINATQKALAEGNIAEAHRLNIRVQDIVAELMGGLNMDIPIAKDLMKLYDFLLHRLVEANVKKDSAILEEVKGFFNEFIEVWTEAIKIAKRK</sequence>
<dbReference type="PANTHER" id="PTHR34773:SF1">
    <property type="entry name" value="FLAGELLAR SECRETION CHAPERONE FLIS"/>
    <property type="match status" value="1"/>
</dbReference>
<dbReference type="InterPro" id="IPR003713">
    <property type="entry name" value="FliS"/>
</dbReference>
<dbReference type="GO" id="GO:0044780">
    <property type="term" value="P:bacterial-type flagellum assembly"/>
    <property type="evidence" value="ECO:0007669"/>
    <property type="project" value="InterPro"/>
</dbReference>
<keyword evidence="5" id="KW-0143">Chaperone</keyword>
<keyword evidence="6" id="KW-0282">Flagellum</keyword>
<dbReference type="GO" id="GO:0005829">
    <property type="term" value="C:cytosol"/>
    <property type="evidence" value="ECO:0007669"/>
    <property type="project" value="UniProtKB-SubCell"/>
</dbReference>
<dbReference type="Gene3D" id="1.20.120.340">
    <property type="entry name" value="Flagellar protein FliS"/>
    <property type="match status" value="1"/>
</dbReference>
<accession>A0A511VCR9</accession>
<dbReference type="Proteomes" id="UP000321157">
    <property type="component" value="Unassembled WGS sequence"/>
</dbReference>
<evidence type="ECO:0000256" key="1">
    <source>
        <dbReference type="ARBA" id="ARBA00004514"/>
    </source>
</evidence>